<dbReference type="EMBL" id="JABEPP010000005">
    <property type="protein sequence ID" value="NNM74341.1"/>
    <property type="molecule type" value="Genomic_DNA"/>
</dbReference>
<dbReference type="NCBIfam" id="NF003967">
    <property type="entry name" value="PRK05461.1"/>
    <property type="match status" value="1"/>
</dbReference>
<organism evidence="4 5">
    <name type="scientific">Enterovirga aerilata</name>
    <dbReference type="NCBI Taxonomy" id="2730920"/>
    <lineage>
        <taxon>Bacteria</taxon>
        <taxon>Pseudomonadati</taxon>
        <taxon>Pseudomonadota</taxon>
        <taxon>Alphaproteobacteria</taxon>
        <taxon>Hyphomicrobiales</taxon>
        <taxon>Methylobacteriaceae</taxon>
        <taxon>Enterovirga</taxon>
    </lineage>
</organism>
<dbReference type="RefSeq" id="WP_171219782.1">
    <property type="nucleotide sequence ID" value="NZ_JABEPP010000005.1"/>
</dbReference>
<keyword evidence="5" id="KW-1185">Reference proteome</keyword>
<dbReference type="AlphaFoldDB" id="A0A849IAL7"/>
<proteinExistence type="inferred from homology"/>
<dbReference type="InterPro" id="IPR023065">
    <property type="entry name" value="Uncharacterised_ApaG"/>
</dbReference>
<dbReference type="InterPro" id="IPR036767">
    <property type="entry name" value="ApaG_sf"/>
</dbReference>
<comment type="caution">
    <text evidence="4">The sequence shown here is derived from an EMBL/GenBank/DDBJ whole genome shotgun (WGS) entry which is preliminary data.</text>
</comment>
<sequence>MYKATTQGIRVCVEPRFVEEESQPEKRKFFFAYRVEITNMSTKRVQLRSRHWRIIDGDGNIHEVRGAGVVGEQPTLGPGETFTYTSGCPLTTPDGTMQGSYTMLADTGETFRAEIPAFSLDSPFVKRAIH</sequence>
<dbReference type="Pfam" id="PF04379">
    <property type="entry name" value="DUF525"/>
    <property type="match status" value="1"/>
</dbReference>
<gene>
    <name evidence="2 4" type="primary">apaG</name>
    <name evidence="4" type="ORF">HJG44_18445</name>
</gene>
<evidence type="ECO:0000256" key="1">
    <source>
        <dbReference type="ARBA" id="ARBA00017693"/>
    </source>
</evidence>
<feature type="domain" description="ApaG" evidence="3">
    <location>
        <begin position="3"/>
        <end position="127"/>
    </location>
</feature>
<accession>A0A849IAL7</accession>
<name>A0A849IAL7_9HYPH</name>
<evidence type="ECO:0000313" key="5">
    <source>
        <dbReference type="Proteomes" id="UP000564885"/>
    </source>
</evidence>
<reference evidence="4 5" key="1">
    <citation type="submission" date="2020-04" db="EMBL/GenBank/DDBJ databases">
        <title>Enterovirga sp. isolate from soil.</title>
        <authorList>
            <person name="Chea S."/>
            <person name="Kim D.-U."/>
        </authorList>
    </citation>
    <scope>NUCLEOTIDE SEQUENCE [LARGE SCALE GENOMIC DNA]</scope>
    <source>
        <strain evidence="4 5">DB1703</strain>
    </source>
</reference>
<dbReference type="Proteomes" id="UP000564885">
    <property type="component" value="Unassembled WGS sequence"/>
</dbReference>
<protein>
    <recommendedName>
        <fullName evidence="1 2">Protein ApaG</fullName>
    </recommendedName>
</protein>
<dbReference type="InterPro" id="IPR007474">
    <property type="entry name" value="ApaG_domain"/>
</dbReference>
<evidence type="ECO:0000313" key="4">
    <source>
        <dbReference type="EMBL" id="NNM74341.1"/>
    </source>
</evidence>
<dbReference type="PANTHER" id="PTHR47191">
    <property type="entry name" value="OS05G0170800 PROTEIN"/>
    <property type="match status" value="1"/>
</dbReference>
<dbReference type="Gene3D" id="2.60.40.1470">
    <property type="entry name" value="ApaG domain"/>
    <property type="match status" value="1"/>
</dbReference>
<dbReference type="HAMAP" id="MF_00791">
    <property type="entry name" value="ApaG"/>
    <property type="match status" value="1"/>
</dbReference>
<dbReference type="PROSITE" id="PS51087">
    <property type="entry name" value="APAG"/>
    <property type="match status" value="1"/>
</dbReference>
<dbReference type="InterPro" id="IPR050718">
    <property type="entry name" value="ApaG-like"/>
</dbReference>
<dbReference type="PANTHER" id="PTHR47191:SF2">
    <property type="entry name" value="OS05G0170800 PROTEIN"/>
    <property type="match status" value="1"/>
</dbReference>
<dbReference type="SUPFAM" id="SSF110069">
    <property type="entry name" value="ApaG-like"/>
    <property type="match status" value="1"/>
</dbReference>
<evidence type="ECO:0000256" key="2">
    <source>
        <dbReference type="HAMAP-Rule" id="MF_00791"/>
    </source>
</evidence>
<evidence type="ECO:0000259" key="3">
    <source>
        <dbReference type="PROSITE" id="PS51087"/>
    </source>
</evidence>